<comment type="caution">
    <text evidence="2">The sequence shown here is derived from an EMBL/GenBank/DDBJ whole genome shotgun (WGS) entry which is preliminary data.</text>
</comment>
<evidence type="ECO:0000313" key="2">
    <source>
        <dbReference type="EMBL" id="HIT75481.1"/>
    </source>
</evidence>
<gene>
    <name evidence="2" type="ORF">IAA98_07845</name>
</gene>
<protein>
    <recommendedName>
        <fullName evidence="1">ATPase BadF/BadG/BcrA/BcrD type domain-containing protein</fullName>
    </recommendedName>
</protein>
<accession>A0A9D1KMH6</accession>
<evidence type="ECO:0000259" key="1">
    <source>
        <dbReference type="Pfam" id="PF01869"/>
    </source>
</evidence>
<name>A0A9D1KMH6_9ACTN</name>
<dbReference type="PANTHER" id="PTHR43190">
    <property type="entry name" value="N-ACETYL-D-GLUCOSAMINE KINASE"/>
    <property type="match status" value="1"/>
</dbReference>
<proteinExistence type="predicted"/>
<dbReference type="PANTHER" id="PTHR43190:SF3">
    <property type="entry name" value="N-ACETYL-D-GLUCOSAMINE KINASE"/>
    <property type="match status" value="1"/>
</dbReference>
<dbReference type="AlphaFoldDB" id="A0A9D1KMH6"/>
<dbReference type="Pfam" id="PF01869">
    <property type="entry name" value="BcrAD_BadFG"/>
    <property type="match status" value="1"/>
</dbReference>
<sequence length="349" mass="35689">MTSYPIATAALELVLGADIGGTSTRIALATTSGEVVATATGGPGNPAAVGLSASVATVRDVVTEARKAAATRLDGSSDQPIVAATVGLAGVSTLDHETAARFRDEVFGPDHSYDVRLVSDFAVAYSSGTWHSHGLVTIAGTGSGAMEIRDGDQLARRDGWGWLLGDEGSGWWLGREAVRASLRELEHGTDPGPLTRSVLTTLGTTGAADTIAECYRRGPRELSVLARLVSDALPDPAAADILDRAAALVSRRLVDLADGRSDLAIVLAGSLVTGSGPLAEPVRHRLQEAGFAAVHEAGDGLAGALWLALTGRGGRTQADPGGDTGGPARQWSALLGSLGVCRGISPHHM</sequence>
<reference evidence="2" key="2">
    <citation type="journal article" date="2021" name="PeerJ">
        <title>Extensive microbial diversity within the chicken gut microbiome revealed by metagenomics and culture.</title>
        <authorList>
            <person name="Gilroy R."/>
            <person name="Ravi A."/>
            <person name="Getino M."/>
            <person name="Pursley I."/>
            <person name="Horton D.L."/>
            <person name="Alikhan N.F."/>
            <person name="Baker D."/>
            <person name="Gharbi K."/>
            <person name="Hall N."/>
            <person name="Watson M."/>
            <person name="Adriaenssens E.M."/>
            <person name="Foster-Nyarko E."/>
            <person name="Jarju S."/>
            <person name="Secka A."/>
            <person name="Antonio M."/>
            <person name="Oren A."/>
            <person name="Chaudhuri R.R."/>
            <person name="La Ragione R."/>
            <person name="Hildebrand F."/>
            <person name="Pallen M.J."/>
        </authorList>
    </citation>
    <scope>NUCLEOTIDE SEQUENCE</scope>
    <source>
        <strain evidence="2">ChiGjej1B1-24693</strain>
    </source>
</reference>
<dbReference type="Proteomes" id="UP000886842">
    <property type="component" value="Unassembled WGS sequence"/>
</dbReference>
<organism evidence="2 3">
    <name type="scientific">Candidatus Avipropionibacterium avicola</name>
    <dbReference type="NCBI Taxonomy" id="2840701"/>
    <lineage>
        <taxon>Bacteria</taxon>
        <taxon>Bacillati</taxon>
        <taxon>Actinomycetota</taxon>
        <taxon>Actinomycetes</taxon>
        <taxon>Propionibacteriales</taxon>
        <taxon>Propionibacteriaceae</taxon>
        <taxon>Propionibacteriaceae incertae sedis</taxon>
        <taxon>Candidatus Avipropionibacterium</taxon>
    </lineage>
</organism>
<dbReference type="InterPro" id="IPR043129">
    <property type="entry name" value="ATPase_NBD"/>
</dbReference>
<reference evidence="2" key="1">
    <citation type="submission" date="2020-10" db="EMBL/GenBank/DDBJ databases">
        <authorList>
            <person name="Gilroy R."/>
        </authorList>
    </citation>
    <scope>NUCLEOTIDE SEQUENCE</scope>
    <source>
        <strain evidence="2">ChiGjej1B1-24693</strain>
    </source>
</reference>
<feature type="domain" description="ATPase BadF/BadG/BcrA/BcrD type" evidence="1">
    <location>
        <begin position="15"/>
        <end position="276"/>
    </location>
</feature>
<dbReference type="InterPro" id="IPR002731">
    <property type="entry name" value="ATPase_BadF"/>
</dbReference>
<evidence type="ECO:0000313" key="3">
    <source>
        <dbReference type="Proteomes" id="UP000886842"/>
    </source>
</evidence>
<dbReference type="InterPro" id="IPR052519">
    <property type="entry name" value="Euk-type_GlcNAc_Kinase"/>
</dbReference>
<dbReference type="SUPFAM" id="SSF53067">
    <property type="entry name" value="Actin-like ATPase domain"/>
    <property type="match status" value="2"/>
</dbReference>
<dbReference type="EMBL" id="DVLP01000237">
    <property type="protein sequence ID" value="HIT75481.1"/>
    <property type="molecule type" value="Genomic_DNA"/>
</dbReference>
<dbReference type="Gene3D" id="3.30.420.40">
    <property type="match status" value="2"/>
</dbReference>
<dbReference type="CDD" id="cd24007">
    <property type="entry name" value="ASKHA_NBD_eukNAGK-like"/>
    <property type="match status" value="1"/>
</dbReference>